<evidence type="ECO:0000259" key="5">
    <source>
        <dbReference type="PROSITE" id="PS50977"/>
    </source>
</evidence>
<dbReference type="PRINTS" id="PR00455">
    <property type="entry name" value="HTHTETR"/>
</dbReference>
<dbReference type="PANTHER" id="PTHR47506">
    <property type="entry name" value="TRANSCRIPTIONAL REGULATORY PROTEIN"/>
    <property type="match status" value="1"/>
</dbReference>
<evidence type="ECO:0000256" key="1">
    <source>
        <dbReference type="ARBA" id="ARBA00023015"/>
    </source>
</evidence>
<protein>
    <submittedName>
        <fullName evidence="7">TetR/AcrR family transcriptional regulator</fullName>
    </submittedName>
</protein>
<dbReference type="EMBL" id="JAPKHW010000001">
    <property type="protein sequence ID" value="MCX4143833.1"/>
    <property type="molecule type" value="Genomic_DNA"/>
</dbReference>
<dbReference type="Pfam" id="PF00440">
    <property type="entry name" value="TetR_N"/>
    <property type="match status" value="1"/>
</dbReference>
<dbReference type="PROSITE" id="PS50977">
    <property type="entry name" value="HTH_TETR_2"/>
    <property type="match status" value="1"/>
</dbReference>
<dbReference type="EMBL" id="JAMXWF010000001">
    <property type="protein sequence ID" value="MDQ6405667.1"/>
    <property type="molecule type" value="Genomic_DNA"/>
</dbReference>
<gene>
    <name evidence="7" type="ORF">NIE36_00395</name>
    <name evidence="6" type="ORF">OSB80_00395</name>
</gene>
<dbReference type="InterPro" id="IPR009057">
    <property type="entry name" value="Homeodomain-like_sf"/>
</dbReference>
<dbReference type="Proteomes" id="UP001242288">
    <property type="component" value="Unassembled WGS sequence"/>
</dbReference>
<keyword evidence="8" id="KW-1185">Reference proteome</keyword>
<dbReference type="InterPro" id="IPR001647">
    <property type="entry name" value="HTH_TetR"/>
</dbReference>
<dbReference type="GO" id="GO:0003677">
    <property type="term" value="F:DNA binding"/>
    <property type="evidence" value="ECO:0007669"/>
    <property type="project" value="UniProtKB-UniRule"/>
</dbReference>
<organism evidence="7 9">
    <name type="scientific">Paraburkholderia madseniana</name>
    <dbReference type="NCBI Taxonomy" id="2599607"/>
    <lineage>
        <taxon>Bacteria</taxon>
        <taxon>Pseudomonadati</taxon>
        <taxon>Pseudomonadota</taxon>
        <taxon>Betaproteobacteria</taxon>
        <taxon>Burkholderiales</taxon>
        <taxon>Burkholderiaceae</taxon>
        <taxon>Paraburkholderia</taxon>
    </lineage>
</organism>
<accession>A0AAP5ETH1</accession>
<name>A0AAP5ETH1_9BURK</name>
<comment type="caution">
    <text evidence="7">The sequence shown here is derived from an EMBL/GenBank/DDBJ whole genome shotgun (WGS) entry which is preliminary data.</text>
</comment>
<evidence type="ECO:0000256" key="2">
    <source>
        <dbReference type="ARBA" id="ARBA00023125"/>
    </source>
</evidence>
<feature type="domain" description="HTH tetR-type" evidence="5">
    <location>
        <begin position="18"/>
        <end position="78"/>
    </location>
</feature>
<dbReference type="SUPFAM" id="SSF46689">
    <property type="entry name" value="Homeodomain-like"/>
    <property type="match status" value="1"/>
</dbReference>
<evidence type="ECO:0000313" key="7">
    <source>
        <dbReference type="EMBL" id="MDQ6405667.1"/>
    </source>
</evidence>
<evidence type="ECO:0000313" key="6">
    <source>
        <dbReference type="EMBL" id="MCX4143833.1"/>
    </source>
</evidence>
<feature type="DNA-binding region" description="H-T-H motif" evidence="4">
    <location>
        <begin position="41"/>
        <end position="60"/>
    </location>
</feature>
<dbReference type="Gene3D" id="1.10.357.10">
    <property type="entry name" value="Tetracycline Repressor, domain 2"/>
    <property type="match status" value="1"/>
</dbReference>
<sequence>MSRGTPTTAKEARTTSSASVRERILDTAAELFYREGVRAVGVDLVVERSGVAKTSLYRHFTTKDDLVAAVLERDDANYWADWDKTATRHRNAPKDELTAHLKWIARDIAAPKYRGCPFLNVATEFPAPDHPARVVALRHKVELRRRLGTLAKQIGVARPDNLANQIALLIDGAYVYGQLANKEAAHPLVPAALALISVADSPG</sequence>
<keyword evidence="3" id="KW-0804">Transcription</keyword>
<reference evidence="7" key="1">
    <citation type="submission" date="2022-06" db="EMBL/GenBank/DDBJ databases">
        <title>PHB producers.</title>
        <authorList>
            <person name="Besaury L."/>
        </authorList>
    </citation>
    <scope>NUCLEOTIDE SEQUENCE</scope>
    <source>
        <strain evidence="7 8">SEWS6</strain>
    </source>
</reference>
<evidence type="ECO:0000256" key="3">
    <source>
        <dbReference type="ARBA" id="ARBA00023163"/>
    </source>
</evidence>
<dbReference type="PANTHER" id="PTHR47506:SF3">
    <property type="entry name" value="HTH-TYPE TRANSCRIPTIONAL REGULATOR LMRA"/>
    <property type="match status" value="1"/>
</dbReference>
<dbReference type="RefSeq" id="WP_266256258.1">
    <property type="nucleotide sequence ID" value="NZ_JAMXWF010000001.1"/>
</dbReference>
<evidence type="ECO:0000313" key="9">
    <source>
        <dbReference type="Proteomes" id="UP001242288"/>
    </source>
</evidence>
<dbReference type="SUPFAM" id="SSF48498">
    <property type="entry name" value="Tetracyclin repressor-like, C-terminal domain"/>
    <property type="match status" value="1"/>
</dbReference>
<dbReference type="InterPro" id="IPR036271">
    <property type="entry name" value="Tet_transcr_reg_TetR-rel_C_sf"/>
</dbReference>
<dbReference type="AlphaFoldDB" id="A0AAP5ETH1"/>
<evidence type="ECO:0000256" key="4">
    <source>
        <dbReference type="PROSITE-ProRule" id="PRU00335"/>
    </source>
</evidence>
<proteinExistence type="predicted"/>
<keyword evidence="1" id="KW-0805">Transcription regulation</keyword>
<evidence type="ECO:0000313" key="8">
    <source>
        <dbReference type="Proteomes" id="UP001209412"/>
    </source>
</evidence>
<dbReference type="Proteomes" id="UP001209412">
    <property type="component" value="Unassembled WGS sequence"/>
</dbReference>
<keyword evidence="2 4" id="KW-0238">DNA-binding</keyword>